<gene>
    <name evidence="1" type="ORF">NPIL_124481</name>
</gene>
<reference evidence="1" key="1">
    <citation type="submission" date="2020-08" db="EMBL/GenBank/DDBJ databases">
        <title>Multicomponent nature underlies the extraordinary mechanical properties of spider dragline silk.</title>
        <authorList>
            <person name="Kono N."/>
            <person name="Nakamura H."/>
            <person name="Mori M."/>
            <person name="Yoshida Y."/>
            <person name="Ohtoshi R."/>
            <person name="Malay A.D."/>
            <person name="Moran D.A.P."/>
            <person name="Tomita M."/>
            <person name="Numata K."/>
            <person name="Arakawa K."/>
        </authorList>
    </citation>
    <scope>NUCLEOTIDE SEQUENCE</scope>
</reference>
<evidence type="ECO:0000313" key="2">
    <source>
        <dbReference type="Proteomes" id="UP000887013"/>
    </source>
</evidence>
<evidence type="ECO:0000313" key="1">
    <source>
        <dbReference type="EMBL" id="GFT89717.1"/>
    </source>
</evidence>
<keyword evidence="2" id="KW-1185">Reference proteome</keyword>
<sequence>MSALHEAFVIRVRAFSHGQPCLRFRADCHQSPACIHICMVLMYTQHSSRTGQWVHLRSASISSLVSAASLYLSEAKFFTEQEHVYQHAVY</sequence>
<name>A0A8X6PWV5_NEPPI</name>
<comment type="caution">
    <text evidence="1">The sequence shown here is derived from an EMBL/GenBank/DDBJ whole genome shotgun (WGS) entry which is preliminary data.</text>
</comment>
<dbReference type="Proteomes" id="UP000887013">
    <property type="component" value="Unassembled WGS sequence"/>
</dbReference>
<organism evidence="1 2">
    <name type="scientific">Nephila pilipes</name>
    <name type="common">Giant wood spider</name>
    <name type="synonym">Nephila maculata</name>
    <dbReference type="NCBI Taxonomy" id="299642"/>
    <lineage>
        <taxon>Eukaryota</taxon>
        <taxon>Metazoa</taxon>
        <taxon>Ecdysozoa</taxon>
        <taxon>Arthropoda</taxon>
        <taxon>Chelicerata</taxon>
        <taxon>Arachnida</taxon>
        <taxon>Araneae</taxon>
        <taxon>Araneomorphae</taxon>
        <taxon>Entelegynae</taxon>
        <taxon>Araneoidea</taxon>
        <taxon>Nephilidae</taxon>
        <taxon>Nephila</taxon>
    </lineage>
</organism>
<dbReference type="AlphaFoldDB" id="A0A8X6PWV5"/>
<dbReference type="EMBL" id="BMAW01073881">
    <property type="protein sequence ID" value="GFT89717.1"/>
    <property type="molecule type" value="Genomic_DNA"/>
</dbReference>
<proteinExistence type="predicted"/>
<accession>A0A8X6PWV5</accession>
<protein>
    <submittedName>
        <fullName evidence="1">Uncharacterized protein</fullName>
    </submittedName>
</protein>